<dbReference type="EMBL" id="VIGX01000002">
    <property type="protein sequence ID" value="TWS30249.1"/>
    <property type="molecule type" value="Genomic_DNA"/>
</dbReference>
<feature type="region of interest" description="Disordered" evidence="1">
    <location>
        <begin position="279"/>
        <end position="301"/>
    </location>
</feature>
<protein>
    <recommendedName>
        <fullName evidence="3">GAF domain-containing protein</fullName>
    </recommendedName>
</protein>
<keyword evidence="2" id="KW-0812">Transmembrane</keyword>
<dbReference type="SMART" id="SM00065">
    <property type="entry name" value="GAF"/>
    <property type="match status" value="1"/>
</dbReference>
<evidence type="ECO:0000313" key="4">
    <source>
        <dbReference type="EMBL" id="TWS30249.1"/>
    </source>
</evidence>
<organism evidence="4 5">
    <name type="scientific">Tsukamurella conjunctivitidis</name>
    <dbReference type="NCBI Taxonomy" id="2592068"/>
    <lineage>
        <taxon>Bacteria</taxon>
        <taxon>Bacillati</taxon>
        <taxon>Actinomycetota</taxon>
        <taxon>Actinomycetes</taxon>
        <taxon>Mycobacteriales</taxon>
        <taxon>Tsukamurellaceae</taxon>
        <taxon>Tsukamurella</taxon>
    </lineage>
</organism>
<dbReference type="AlphaFoldDB" id="A0A5C5S4U6"/>
<dbReference type="InterPro" id="IPR003018">
    <property type="entry name" value="GAF"/>
</dbReference>
<evidence type="ECO:0000256" key="2">
    <source>
        <dbReference type="SAM" id="Phobius"/>
    </source>
</evidence>
<name>A0A5C5S4U6_9ACTN</name>
<reference evidence="4 5" key="1">
    <citation type="submission" date="2019-06" db="EMBL/GenBank/DDBJ databases">
        <title>Tsukamurella conjunctivitidis sp. nov., Tsukamurella assacharolytica sp. nov. and Tsukamurella sputae sp. nov. isolated from patients with conjunctivitis, bacteraemia (lymphoma) and respiratory infection (sputum) in Hong Kong.</title>
        <authorList>
            <person name="Teng J.L.L."/>
            <person name="Lee H.H."/>
            <person name="Fong J.Y.H."/>
            <person name="Fok K.M.N."/>
            <person name="Lau S.K.P."/>
            <person name="Woo P.C.Y."/>
        </authorList>
    </citation>
    <scope>NUCLEOTIDE SEQUENCE [LARGE SCALE GENOMIC DNA]</scope>
    <source>
        <strain evidence="4 5">HKU72</strain>
    </source>
</reference>
<sequence length="301" mass="33341">MMASDSSHWVSERWESMLLFFLTKALPVVAAVPMVFAWRAETGKGRFWLIILAVVIYGVSFGVDCCVKYAEKRRKEAKEDTLEGARSKRTREICYSFNSIPQYTTDFYSQISASDSSARPHLDRYLGDILGALARSATASEVRVCLYRVDRGEARKSGEGNGNESISLILFGNGVGRADPPRPAFDSTSDHGRFLIQCMNERRSIRVQDTEEPPSNYRLDCSDKKYKSFIAVPVTYNDHEYGMLMLDSPDQDGLTPDDEVVALLFGKFLGSGFHLVESTPASRPRLSGPSVSVATSSDGGV</sequence>
<dbReference type="SUPFAM" id="SSF55781">
    <property type="entry name" value="GAF domain-like"/>
    <property type="match status" value="1"/>
</dbReference>
<dbReference type="Pfam" id="PF13185">
    <property type="entry name" value="GAF_2"/>
    <property type="match status" value="1"/>
</dbReference>
<dbReference type="InterPro" id="IPR029016">
    <property type="entry name" value="GAF-like_dom_sf"/>
</dbReference>
<dbReference type="Proteomes" id="UP000319375">
    <property type="component" value="Unassembled WGS sequence"/>
</dbReference>
<feature type="transmembrane region" description="Helical" evidence="2">
    <location>
        <begin position="47"/>
        <end position="67"/>
    </location>
</feature>
<comment type="caution">
    <text evidence="4">The sequence shown here is derived from an EMBL/GenBank/DDBJ whole genome shotgun (WGS) entry which is preliminary data.</text>
</comment>
<feature type="compositionally biased region" description="Polar residues" evidence="1">
    <location>
        <begin position="289"/>
        <end position="301"/>
    </location>
</feature>
<keyword evidence="2" id="KW-1133">Transmembrane helix</keyword>
<evidence type="ECO:0000256" key="1">
    <source>
        <dbReference type="SAM" id="MobiDB-lite"/>
    </source>
</evidence>
<gene>
    <name evidence="4" type="ORF">FK530_07010</name>
</gene>
<evidence type="ECO:0000313" key="5">
    <source>
        <dbReference type="Proteomes" id="UP000319375"/>
    </source>
</evidence>
<evidence type="ECO:0000259" key="3">
    <source>
        <dbReference type="SMART" id="SM00065"/>
    </source>
</evidence>
<keyword evidence="2" id="KW-0472">Membrane</keyword>
<proteinExistence type="predicted"/>
<dbReference type="Gene3D" id="3.30.450.40">
    <property type="match status" value="1"/>
</dbReference>
<keyword evidence="5" id="KW-1185">Reference proteome</keyword>
<accession>A0A5C5S4U6</accession>
<feature type="domain" description="GAF" evidence="3">
    <location>
        <begin position="121"/>
        <end position="283"/>
    </location>
</feature>